<dbReference type="SUPFAM" id="SSF50729">
    <property type="entry name" value="PH domain-like"/>
    <property type="match status" value="1"/>
</dbReference>
<keyword evidence="2" id="KW-1003">Cell membrane</keyword>
<dbReference type="InterPro" id="IPR000904">
    <property type="entry name" value="Sec7_dom"/>
</dbReference>
<keyword evidence="4" id="KW-0472">Membrane</keyword>
<keyword evidence="3" id="KW-0344">Guanine-nucleotide releasing factor</keyword>
<organism evidence="8 9">
    <name type="scientific">Plectus sambesii</name>
    <dbReference type="NCBI Taxonomy" id="2011161"/>
    <lineage>
        <taxon>Eukaryota</taxon>
        <taxon>Metazoa</taxon>
        <taxon>Ecdysozoa</taxon>
        <taxon>Nematoda</taxon>
        <taxon>Chromadorea</taxon>
        <taxon>Plectida</taxon>
        <taxon>Plectina</taxon>
        <taxon>Plectoidea</taxon>
        <taxon>Plectidae</taxon>
        <taxon>Plectus</taxon>
    </lineage>
</organism>
<dbReference type="InterPro" id="IPR035999">
    <property type="entry name" value="Sec7_dom_sf"/>
</dbReference>
<dbReference type="Pfam" id="PF01369">
    <property type="entry name" value="Sec7"/>
    <property type="match status" value="1"/>
</dbReference>
<dbReference type="PROSITE" id="PS50003">
    <property type="entry name" value="PH_DOMAIN"/>
    <property type="match status" value="1"/>
</dbReference>
<feature type="compositionally biased region" description="Basic and acidic residues" evidence="5">
    <location>
        <begin position="864"/>
        <end position="876"/>
    </location>
</feature>
<dbReference type="CDD" id="cd00171">
    <property type="entry name" value="Sec7"/>
    <property type="match status" value="1"/>
</dbReference>
<accession>A0A914VSD1</accession>
<evidence type="ECO:0000256" key="5">
    <source>
        <dbReference type="SAM" id="MobiDB-lite"/>
    </source>
</evidence>
<dbReference type="PANTHER" id="PTHR10663:SF376">
    <property type="entry name" value="PH AND SEC7 DOMAIN-CONTAINING PROTEIN"/>
    <property type="match status" value="1"/>
</dbReference>
<dbReference type="Pfam" id="PF15410">
    <property type="entry name" value="PH_9"/>
    <property type="match status" value="1"/>
</dbReference>
<feature type="region of interest" description="Disordered" evidence="5">
    <location>
        <begin position="197"/>
        <end position="227"/>
    </location>
</feature>
<feature type="compositionally biased region" description="Acidic residues" evidence="5">
    <location>
        <begin position="205"/>
        <end position="218"/>
    </location>
</feature>
<dbReference type="SUPFAM" id="SSF48425">
    <property type="entry name" value="Sec7 domain"/>
    <property type="match status" value="1"/>
</dbReference>
<evidence type="ECO:0000256" key="4">
    <source>
        <dbReference type="ARBA" id="ARBA00023136"/>
    </source>
</evidence>
<feature type="compositionally biased region" description="Polar residues" evidence="5">
    <location>
        <begin position="298"/>
        <end position="321"/>
    </location>
</feature>
<feature type="compositionally biased region" description="Low complexity" evidence="5">
    <location>
        <begin position="360"/>
        <end position="397"/>
    </location>
</feature>
<dbReference type="SMART" id="SM00233">
    <property type="entry name" value="PH"/>
    <property type="match status" value="1"/>
</dbReference>
<evidence type="ECO:0000256" key="3">
    <source>
        <dbReference type="ARBA" id="ARBA00022658"/>
    </source>
</evidence>
<dbReference type="InterPro" id="IPR011993">
    <property type="entry name" value="PH-like_dom_sf"/>
</dbReference>
<dbReference type="PANTHER" id="PTHR10663">
    <property type="entry name" value="GUANYL-NUCLEOTIDE EXCHANGE FACTOR"/>
    <property type="match status" value="1"/>
</dbReference>
<dbReference type="InterPro" id="IPR041681">
    <property type="entry name" value="PH_9"/>
</dbReference>
<feature type="domain" description="PH" evidence="6">
    <location>
        <begin position="633"/>
        <end position="745"/>
    </location>
</feature>
<feature type="region of interest" description="Disordered" evidence="5">
    <location>
        <begin position="252"/>
        <end position="410"/>
    </location>
</feature>
<sequence length="899" mass="99644">MRRPGSASLRFAARLTRPKSGIQLRKRVFSALLSAPLVVFAAMSARCATQMLVTRRCACNRSLLLNGPLSLYCGLLLHVSNEGSISLSHWCRPTTRSTNQPPLLAVGEGQFSGWSARLIGRRPRWLTTCVLPGLGHCHTTRSGLSVIAFSRLSSLSSFGRTRRRREQRLVGAMCSRSSCWRTCTSSMTEVCRAPGMSFNGSPAPVDDDDARTEEEDSFVSDGESSRSPRCEAYVMTGEKMLLLNPKISPSYAKARQDQLPPATVVDLSDTPRRRGPFDDFPSMHHKVATSGARRRYQLESSVPSSQSAHMLNGNPDQTAAMSGNPDDDDRNGHSSVTVHALGRNGTSASTIQSVASVRLPSMSSPTTPNSPRPTTKSEPASPAKYSAASSSNSADPSCLPPSPDSSAPATPLKEKLRQLENGGHSMRPPPLSERDADAACRLANRLYRHDGFKKSDIASHLARNNEFGAKVAHEYLQLFNFAGLRLDAALRSFLSHFCLTGESSERERVLVHFSRRYHQCNPSVFTSEDEVHTLTCALLLLNTDLHGQNIRKKMSTREFIDNLSNTGFNYKRDLLKCLHSAIKNAPIEWARDTPEFVVDRDVRSNGSIITSTATSAGSKGVPLLQVPDPDSQVEYKNGWVMRKCVYDSDGKRTPLGRRGWKMFYATLKGMVLYLHKDERGFKNGHYQTFNNAILIHHSIAQRPNDYSKKQHVFRLRTANLGEFLFQTSDPQEVQSWMDAINFVAAAFSSPALPAPVSSKGSSFHKPLLPSAPTRFSMPEQAAEHDRKAQEIADLLERLRSDAPPLKAKGKPVQEYFFKERFLEQEKERYATYASLLRAKLHSLTPAVSAMMDSVDESEAPPDPLNREEQHSEERVSRAPSQDRTSYREAIGWSSSNESD</sequence>
<dbReference type="Gene3D" id="2.30.29.30">
    <property type="entry name" value="Pleckstrin-homology domain (PH domain)/Phosphotyrosine-binding domain (PTB)"/>
    <property type="match status" value="1"/>
</dbReference>
<keyword evidence="8" id="KW-1185">Reference proteome</keyword>
<protein>
    <submittedName>
        <fullName evidence="9">Uncharacterized protein</fullName>
    </submittedName>
</protein>
<dbReference type="GO" id="GO:0005543">
    <property type="term" value="F:phospholipid binding"/>
    <property type="evidence" value="ECO:0007669"/>
    <property type="project" value="InterPro"/>
</dbReference>
<dbReference type="Gene3D" id="1.10.1000.11">
    <property type="entry name" value="Arf Nucleotide-binding Site Opener,domain 2"/>
    <property type="match status" value="1"/>
</dbReference>
<evidence type="ECO:0000259" key="6">
    <source>
        <dbReference type="PROSITE" id="PS50003"/>
    </source>
</evidence>
<feature type="compositionally biased region" description="Basic residues" evidence="5">
    <location>
        <begin position="283"/>
        <end position="295"/>
    </location>
</feature>
<proteinExistence type="predicted"/>
<evidence type="ECO:0000256" key="1">
    <source>
        <dbReference type="ARBA" id="ARBA00004236"/>
    </source>
</evidence>
<dbReference type="Proteomes" id="UP000887566">
    <property type="component" value="Unplaced"/>
</dbReference>
<evidence type="ECO:0000256" key="2">
    <source>
        <dbReference type="ARBA" id="ARBA00022475"/>
    </source>
</evidence>
<dbReference type="AlphaFoldDB" id="A0A914VSD1"/>
<dbReference type="InterPro" id="IPR001849">
    <property type="entry name" value="PH_domain"/>
</dbReference>
<name>A0A914VSD1_9BILA</name>
<evidence type="ECO:0000313" key="9">
    <source>
        <dbReference type="WBParaSite" id="PSAMB.scaffold2452size23156.g17797.t1"/>
    </source>
</evidence>
<dbReference type="FunFam" id="2.30.29.30:FF:000267">
    <property type="entry name" value="PH and SEC7 domain-containing protein 4"/>
    <property type="match status" value="1"/>
</dbReference>
<dbReference type="InterPro" id="IPR001605">
    <property type="entry name" value="PH_dom-spectrin-type"/>
</dbReference>
<dbReference type="GO" id="GO:0005886">
    <property type="term" value="C:plasma membrane"/>
    <property type="evidence" value="ECO:0007669"/>
    <property type="project" value="UniProtKB-SubCell"/>
</dbReference>
<comment type="subcellular location">
    <subcellularLocation>
        <location evidence="1">Cell membrane</location>
    </subcellularLocation>
</comment>
<dbReference type="InterPro" id="IPR023394">
    <property type="entry name" value="Sec7_C_sf"/>
</dbReference>
<dbReference type="GO" id="GO:0005085">
    <property type="term" value="F:guanyl-nucleotide exchange factor activity"/>
    <property type="evidence" value="ECO:0007669"/>
    <property type="project" value="UniProtKB-KW"/>
</dbReference>
<feature type="compositionally biased region" description="Polar residues" evidence="5">
    <location>
        <begin position="344"/>
        <end position="355"/>
    </location>
</feature>
<evidence type="ECO:0000259" key="7">
    <source>
        <dbReference type="PROSITE" id="PS50190"/>
    </source>
</evidence>
<evidence type="ECO:0000313" key="8">
    <source>
        <dbReference type="Proteomes" id="UP000887566"/>
    </source>
</evidence>
<dbReference type="GO" id="GO:0032012">
    <property type="term" value="P:regulation of ARF protein signal transduction"/>
    <property type="evidence" value="ECO:0007669"/>
    <property type="project" value="InterPro"/>
</dbReference>
<dbReference type="SMART" id="SM00222">
    <property type="entry name" value="Sec7"/>
    <property type="match status" value="1"/>
</dbReference>
<dbReference type="CDD" id="cd13295">
    <property type="entry name" value="PH_EFA6"/>
    <property type="match status" value="1"/>
</dbReference>
<feature type="region of interest" description="Disordered" evidence="5">
    <location>
        <begin position="851"/>
        <end position="899"/>
    </location>
</feature>
<dbReference type="PRINTS" id="PR00683">
    <property type="entry name" value="SPECTRINPH"/>
</dbReference>
<dbReference type="PROSITE" id="PS50190">
    <property type="entry name" value="SEC7"/>
    <property type="match status" value="1"/>
</dbReference>
<feature type="domain" description="SEC7" evidence="7">
    <location>
        <begin position="431"/>
        <end position="585"/>
    </location>
</feature>
<dbReference type="WBParaSite" id="PSAMB.scaffold2452size23156.g17797.t1">
    <property type="protein sequence ID" value="PSAMB.scaffold2452size23156.g17797.t1"/>
    <property type="gene ID" value="PSAMB.scaffold2452size23156.g17797"/>
</dbReference>
<reference evidence="9" key="1">
    <citation type="submission" date="2022-11" db="UniProtKB">
        <authorList>
            <consortium name="WormBaseParasite"/>
        </authorList>
    </citation>
    <scope>IDENTIFICATION</scope>
</reference>